<name>A0A3B1BMT9_9ZZZZ</name>
<gene>
    <name evidence="1" type="ORF">MNBD_GAMMA26-650</name>
</gene>
<evidence type="ECO:0000313" key="1">
    <source>
        <dbReference type="EMBL" id="VAX05977.1"/>
    </source>
</evidence>
<proteinExistence type="predicted"/>
<reference evidence="1" key="1">
    <citation type="submission" date="2018-06" db="EMBL/GenBank/DDBJ databases">
        <authorList>
            <person name="Zhirakovskaya E."/>
        </authorList>
    </citation>
    <scope>NUCLEOTIDE SEQUENCE</scope>
</reference>
<dbReference type="EMBL" id="UOFX01000010">
    <property type="protein sequence ID" value="VAX05977.1"/>
    <property type="molecule type" value="Genomic_DNA"/>
</dbReference>
<organism evidence="1">
    <name type="scientific">hydrothermal vent metagenome</name>
    <dbReference type="NCBI Taxonomy" id="652676"/>
    <lineage>
        <taxon>unclassified sequences</taxon>
        <taxon>metagenomes</taxon>
        <taxon>ecological metagenomes</taxon>
    </lineage>
</organism>
<sequence>MAKLHQLNVRFDAFEDRLVLSISTDDGNEVRIFLTRRYTKLLLAVLEKLSDQGNCSPTQSNAAKGAIKAFKRDEALSKADFATNYQQAGKQQPLGETPLLVSKIKYTIHQSGGSVISMSTPEGSNINLNLTQELAFSLIKLINTGVTNAEWMLGKTSIEEIQAKQSASSATAVH</sequence>
<protein>
    <submittedName>
        <fullName evidence="1">Uncharacterized protein</fullName>
    </submittedName>
</protein>
<accession>A0A3B1BMT9</accession>
<dbReference type="AlphaFoldDB" id="A0A3B1BMT9"/>